<feature type="compositionally biased region" description="Polar residues" evidence="1">
    <location>
        <begin position="128"/>
        <end position="139"/>
    </location>
</feature>
<dbReference type="OrthoDB" id="3910151at2759"/>
<dbReference type="EMBL" id="KB445557">
    <property type="protein sequence ID" value="EMC95154.1"/>
    <property type="molecule type" value="Genomic_DNA"/>
</dbReference>
<dbReference type="GeneID" id="19110281"/>
<feature type="region of interest" description="Disordered" evidence="1">
    <location>
        <begin position="62"/>
        <end position="155"/>
    </location>
</feature>
<feature type="compositionally biased region" description="Basic residues" evidence="1">
    <location>
        <begin position="78"/>
        <end position="87"/>
    </location>
</feature>
<evidence type="ECO:0000256" key="1">
    <source>
        <dbReference type="SAM" id="MobiDB-lite"/>
    </source>
</evidence>
<proteinExistence type="predicted"/>
<protein>
    <submittedName>
        <fullName evidence="2">Uncharacterized protein</fullName>
    </submittedName>
</protein>
<reference evidence="2 3" key="1">
    <citation type="journal article" date="2012" name="PLoS Pathog.">
        <title>Diverse lifestyles and strategies of plant pathogenesis encoded in the genomes of eighteen Dothideomycetes fungi.</title>
        <authorList>
            <person name="Ohm R.A."/>
            <person name="Feau N."/>
            <person name="Henrissat B."/>
            <person name="Schoch C.L."/>
            <person name="Horwitz B.A."/>
            <person name="Barry K.W."/>
            <person name="Condon B.J."/>
            <person name="Copeland A.C."/>
            <person name="Dhillon B."/>
            <person name="Glaser F."/>
            <person name="Hesse C.N."/>
            <person name="Kosti I."/>
            <person name="LaButti K."/>
            <person name="Lindquist E.A."/>
            <person name="Lucas S."/>
            <person name="Salamov A.A."/>
            <person name="Bradshaw R.E."/>
            <person name="Ciuffetti L."/>
            <person name="Hamelin R.C."/>
            <person name="Kema G.H.J."/>
            <person name="Lawrence C."/>
            <person name="Scott J.A."/>
            <person name="Spatafora J.W."/>
            <person name="Turgeon B.G."/>
            <person name="de Wit P.J.G.M."/>
            <person name="Zhong S."/>
            <person name="Goodwin S.B."/>
            <person name="Grigoriev I.V."/>
        </authorList>
    </citation>
    <scope>NUCLEOTIDE SEQUENCE [LARGE SCALE GENOMIC DNA]</scope>
    <source>
        <strain evidence="2 3">UAMH 10762</strain>
    </source>
</reference>
<name>M2N7U9_BAUPA</name>
<keyword evidence="3" id="KW-1185">Reference proteome</keyword>
<dbReference type="RefSeq" id="XP_007677350.1">
    <property type="nucleotide sequence ID" value="XM_007679160.1"/>
</dbReference>
<dbReference type="AlphaFoldDB" id="M2N7U9"/>
<organism evidence="2 3">
    <name type="scientific">Baudoinia panamericana (strain UAMH 10762)</name>
    <name type="common">Angels' share fungus</name>
    <name type="synonym">Baudoinia compniacensis (strain UAMH 10762)</name>
    <dbReference type="NCBI Taxonomy" id="717646"/>
    <lineage>
        <taxon>Eukaryota</taxon>
        <taxon>Fungi</taxon>
        <taxon>Dikarya</taxon>
        <taxon>Ascomycota</taxon>
        <taxon>Pezizomycotina</taxon>
        <taxon>Dothideomycetes</taxon>
        <taxon>Dothideomycetidae</taxon>
        <taxon>Mycosphaerellales</taxon>
        <taxon>Teratosphaeriaceae</taxon>
        <taxon>Baudoinia</taxon>
    </lineage>
</organism>
<gene>
    <name evidence="2" type="ORF">BAUCODRAFT_25256</name>
</gene>
<sequence>MAVATMMPATHAPMESRKHYNQPFNAMLLCEKLEALQWQESDRLNQRLPYFPHSAAQQFVATTTPQTSAKAPNEPRTRRPLAIRQRSKPIFTADGKPCVDPGRLQAALDQASHTQSRRVSRSEHGHDPSSTQVQAQGNDTVERSESRRLSYQPGDAADRRLIVKLDEVQPHSQPNVKLHAVEHGSLAQYEREPDTADQDDVPAFGTISIYTE</sequence>
<evidence type="ECO:0000313" key="3">
    <source>
        <dbReference type="Proteomes" id="UP000011761"/>
    </source>
</evidence>
<dbReference type="Proteomes" id="UP000011761">
    <property type="component" value="Unassembled WGS sequence"/>
</dbReference>
<dbReference type="KEGG" id="bcom:BAUCODRAFT_25256"/>
<accession>M2N7U9</accession>
<dbReference type="HOGENOM" id="CLU_1299490_0_0_1"/>
<evidence type="ECO:0000313" key="2">
    <source>
        <dbReference type="EMBL" id="EMC95154.1"/>
    </source>
</evidence>